<gene>
    <name evidence="1" type="ORF">LX99_05011</name>
</gene>
<dbReference type="Proteomes" id="UP000245678">
    <property type="component" value="Unassembled WGS sequence"/>
</dbReference>
<proteinExistence type="predicted"/>
<keyword evidence="2" id="KW-1185">Reference proteome</keyword>
<accession>A0A316GTM7</accession>
<sequence length="289" mass="31912">MGANDPYTEYAGQNIIKAENKDRFGNVRGNQYDLSKDGAFSGFKIAVLHLYTGEGFDFELPTLALREKGFGVHRWKDAAPPVAEFAAVLETCCQLWVISSNTQLITNEHIDIIESFFNQGRGVYIWGDNDPYYTDANRILKRLFNCSLAGNSPGNQVLTLQTSRGTRGFSPNHQITTGLEFLYEGITIASIKPESAMQPLIFGSGNSMIAGIYDKDGKRAIADGGFTRLFCQWDTAGTGRYVKNAAAWLTNYHKLYKTEGGILKGTLIIKGDEKPVENKTASLKGKLLK</sequence>
<protein>
    <submittedName>
        <fullName evidence="1">Uncharacterized protein</fullName>
    </submittedName>
</protein>
<dbReference type="RefSeq" id="WP_109610949.1">
    <property type="nucleotide sequence ID" value="NZ_QGHA01000021.1"/>
</dbReference>
<dbReference type="EMBL" id="QGHA01000021">
    <property type="protein sequence ID" value="PWK65778.1"/>
    <property type="molecule type" value="Genomic_DNA"/>
</dbReference>
<reference evidence="1 2" key="1">
    <citation type="submission" date="2018-05" db="EMBL/GenBank/DDBJ databases">
        <title>Genomic Encyclopedia of Archaeal and Bacterial Type Strains, Phase II (KMG-II): from individual species to whole genera.</title>
        <authorList>
            <person name="Goeker M."/>
        </authorList>
    </citation>
    <scope>NUCLEOTIDE SEQUENCE [LARGE SCALE GENOMIC DNA]</scope>
    <source>
        <strain evidence="1 2">DSM 19975</strain>
    </source>
</reference>
<name>A0A316GTM7_9SPHI</name>
<dbReference type="AlphaFoldDB" id="A0A316GTM7"/>
<evidence type="ECO:0000313" key="1">
    <source>
        <dbReference type="EMBL" id="PWK65778.1"/>
    </source>
</evidence>
<organism evidence="1 2">
    <name type="scientific">Mucilaginibacter oryzae</name>
    <dbReference type="NCBI Taxonomy" id="468058"/>
    <lineage>
        <taxon>Bacteria</taxon>
        <taxon>Pseudomonadati</taxon>
        <taxon>Bacteroidota</taxon>
        <taxon>Sphingobacteriia</taxon>
        <taxon>Sphingobacteriales</taxon>
        <taxon>Sphingobacteriaceae</taxon>
        <taxon>Mucilaginibacter</taxon>
    </lineage>
</organism>
<evidence type="ECO:0000313" key="2">
    <source>
        <dbReference type="Proteomes" id="UP000245678"/>
    </source>
</evidence>
<comment type="caution">
    <text evidence="1">The sequence shown here is derived from an EMBL/GenBank/DDBJ whole genome shotgun (WGS) entry which is preliminary data.</text>
</comment>